<protein>
    <submittedName>
        <fullName evidence="3">Uncharacterized protein</fullName>
    </submittedName>
</protein>
<feature type="coiled-coil region" evidence="1">
    <location>
        <begin position="141"/>
        <end position="189"/>
    </location>
</feature>
<name>A0A397GHD4_ASPTH</name>
<evidence type="ECO:0000313" key="3">
    <source>
        <dbReference type="EMBL" id="RHZ47430.1"/>
    </source>
</evidence>
<keyword evidence="1" id="KW-0175">Coiled coil</keyword>
<keyword evidence="4" id="KW-1185">Reference proteome</keyword>
<dbReference type="EMBL" id="NKHU02000222">
    <property type="protein sequence ID" value="RHZ47430.1"/>
    <property type="molecule type" value="Genomic_DNA"/>
</dbReference>
<evidence type="ECO:0000256" key="2">
    <source>
        <dbReference type="SAM" id="MobiDB-lite"/>
    </source>
</evidence>
<feature type="compositionally biased region" description="Basic and acidic residues" evidence="2">
    <location>
        <begin position="102"/>
        <end position="111"/>
    </location>
</feature>
<organism evidence="3 4">
    <name type="scientific">Aspergillus thermomutatus</name>
    <name type="common">Neosartorya pseudofischeri</name>
    <dbReference type="NCBI Taxonomy" id="41047"/>
    <lineage>
        <taxon>Eukaryota</taxon>
        <taxon>Fungi</taxon>
        <taxon>Dikarya</taxon>
        <taxon>Ascomycota</taxon>
        <taxon>Pezizomycotina</taxon>
        <taxon>Eurotiomycetes</taxon>
        <taxon>Eurotiomycetidae</taxon>
        <taxon>Eurotiales</taxon>
        <taxon>Aspergillaceae</taxon>
        <taxon>Aspergillus</taxon>
        <taxon>Aspergillus subgen. Fumigati</taxon>
    </lineage>
</organism>
<dbReference type="STRING" id="41047.A0A397GHD4"/>
<comment type="caution">
    <text evidence="3">The sequence shown here is derived from an EMBL/GenBank/DDBJ whole genome shotgun (WGS) entry which is preliminary data.</text>
</comment>
<accession>A0A397GHD4</accession>
<dbReference type="AlphaFoldDB" id="A0A397GHD4"/>
<evidence type="ECO:0000313" key="4">
    <source>
        <dbReference type="Proteomes" id="UP000215305"/>
    </source>
</evidence>
<gene>
    <name evidence="3" type="ORF">CDV56_104014</name>
</gene>
<reference evidence="3" key="1">
    <citation type="submission" date="2018-08" db="EMBL/GenBank/DDBJ databases">
        <title>Draft genome sequence of azole-resistant Aspergillus thermomutatus (Neosartorya pseudofischeri) strain HMR AF 39, isolated from a human nasal aspirate.</title>
        <authorList>
            <person name="Parent-Michaud M."/>
            <person name="Dufresne P.J."/>
            <person name="Fournier E."/>
            <person name="Martineau C."/>
            <person name="Moreira S."/>
            <person name="Perkins V."/>
            <person name="De Repentigny L."/>
            <person name="Dufresne S.F."/>
        </authorList>
    </citation>
    <scope>NUCLEOTIDE SEQUENCE [LARGE SCALE GENOMIC DNA]</scope>
    <source>
        <strain evidence="3">HMR AF 39</strain>
    </source>
</reference>
<sequence>MKQRYSVQKGPKRPESEQKVTDRGTPNERSKEPDVTRSGSRDSVLGSLMHRVILAQSHLASRTDEVQFRPSRGQQPSSASFSHRRPDQSARSHQQSVSAEPNDGRRIDNTRSSRIESDYIWKMKEKDTHIQTLQAEYTKSIQAYDARIADYTRRMEEQERHITGLEQDRTKLEKDLDDLRDECQRLKSVALVAQEGALKAMAKGGHVPKEDRVVRGELTKLQDGVRQWARKYAVDAMADIDSVPSQDKDQVIKHLKGYCIQTEWSSLVRKAPIPPNKIPFVLLESLLAKDIFGQMFTNPFFLFPEASDDSTLPDRMSMHLLHDAMKQGMLPIPALLQGLTREWVKAFLNSPAQLLLRAITDQTSLRMRNAELQKLYHGAGKLALSLWAQRASIRCHGLSQLQTFNSSSPTMSAHRLHQLDEDDECLDGRRVLACMQPAVLAFGNESGENYDTSKIWANAVVLVADEQE</sequence>
<feature type="region of interest" description="Disordered" evidence="2">
    <location>
        <begin position="1"/>
        <end position="43"/>
    </location>
</feature>
<proteinExistence type="predicted"/>
<dbReference type="RefSeq" id="XP_026611576.1">
    <property type="nucleotide sequence ID" value="XM_026757633.1"/>
</dbReference>
<dbReference type="GeneID" id="38125988"/>
<evidence type="ECO:0000256" key="1">
    <source>
        <dbReference type="SAM" id="Coils"/>
    </source>
</evidence>
<dbReference type="OrthoDB" id="4156714at2759"/>
<dbReference type="Proteomes" id="UP000215305">
    <property type="component" value="Unassembled WGS sequence"/>
</dbReference>
<dbReference type="VEuPathDB" id="FungiDB:CDV56_104014"/>
<feature type="compositionally biased region" description="Polar residues" evidence="2">
    <location>
        <begin position="72"/>
        <end position="81"/>
    </location>
</feature>
<feature type="compositionally biased region" description="Basic and acidic residues" evidence="2">
    <location>
        <begin position="12"/>
        <end position="35"/>
    </location>
</feature>
<feature type="region of interest" description="Disordered" evidence="2">
    <location>
        <begin position="61"/>
        <end position="111"/>
    </location>
</feature>